<sequence length="309" mass="36013">MFWIKKVTKHASDYIKQNNINCLVTTAPPFSTHIIGLKIKRSTNIKWISDFRDPWSDFFQFKLLPMTSYQRIKHSNFEKKCLSFSDAVITTSPSLTKRYSLINNNSYTITNGFNSFKKNIKTDKFLVMYSGVMKSIQNPKNLWKILKEICIENKDFSNDLMVRFIGDFDNEIITNKDIRLIESKVKFEKYIEKSKLDIEMSKANILVLTSVNLKDVNNIIPGKLFYYFSFKRPIIAFSNLNSDISHIISKSKTGKVFDFLNQVDLKNHILELYSDYKSKKNSFNPKGIASYSYNNLSENIDVLLKKTIN</sequence>
<dbReference type="Pfam" id="PF00534">
    <property type="entry name" value="Glycos_transf_1"/>
    <property type="match status" value="1"/>
</dbReference>
<dbReference type="EMBL" id="UINC01002195">
    <property type="protein sequence ID" value="SUZ94002.1"/>
    <property type="molecule type" value="Genomic_DNA"/>
</dbReference>
<accession>A0A381RQ18</accession>
<reference evidence="2" key="1">
    <citation type="submission" date="2018-05" db="EMBL/GenBank/DDBJ databases">
        <authorList>
            <person name="Lanie J.A."/>
            <person name="Ng W.-L."/>
            <person name="Kazmierczak K.M."/>
            <person name="Andrzejewski T.M."/>
            <person name="Davidsen T.M."/>
            <person name="Wayne K.J."/>
            <person name="Tettelin H."/>
            <person name="Glass J.I."/>
            <person name="Rusch D."/>
            <person name="Podicherti R."/>
            <person name="Tsui H.-C.T."/>
            <person name="Winkler M.E."/>
        </authorList>
    </citation>
    <scope>NUCLEOTIDE SEQUENCE</scope>
</reference>
<name>A0A381RQ18_9ZZZZ</name>
<protein>
    <recommendedName>
        <fullName evidence="1">Glycosyl transferase family 1 domain-containing protein</fullName>
    </recommendedName>
</protein>
<proteinExistence type="predicted"/>
<gene>
    <name evidence="2" type="ORF">METZ01_LOCUS46856</name>
</gene>
<evidence type="ECO:0000313" key="2">
    <source>
        <dbReference type="EMBL" id="SUZ94002.1"/>
    </source>
</evidence>
<feature type="domain" description="Glycosyl transferase family 1" evidence="1">
    <location>
        <begin position="114"/>
        <end position="280"/>
    </location>
</feature>
<organism evidence="2">
    <name type="scientific">marine metagenome</name>
    <dbReference type="NCBI Taxonomy" id="408172"/>
    <lineage>
        <taxon>unclassified sequences</taxon>
        <taxon>metagenomes</taxon>
        <taxon>ecological metagenomes</taxon>
    </lineage>
</organism>
<dbReference type="AlphaFoldDB" id="A0A381RQ18"/>
<dbReference type="Gene3D" id="3.40.50.2000">
    <property type="entry name" value="Glycogen Phosphorylase B"/>
    <property type="match status" value="2"/>
</dbReference>
<evidence type="ECO:0000259" key="1">
    <source>
        <dbReference type="Pfam" id="PF00534"/>
    </source>
</evidence>
<dbReference type="InterPro" id="IPR001296">
    <property type="entry name" value="Glyco_trans_1"/>
</dbReference>
<dbReference type="SUPFAM" id="SSF53756">
    <property type="entry name" value="UDP-Glycosyltransferase/glycogen phosphorylase"/>
    <property type="match status" value="1"/>
</dbReference>
<dbReference type="GO" id="GO:0016757">
    <property type="term" value="F:glycosyltransferase activity"/>
    <property type="evidence" value="ECO:0007669"/>
    <property type="project" value="InterPro"/>
</dbReference>